<evidence type="ECO:0000313" key="3">
    <source>
        <dbReference type="Proteomes" id="UP000235786"/>
    </source>
</evidence>
<evidence type="ECO:0000256" key="1">
    <source>
        <dbReference type="SAM" id="MobiDB-lite"/>
    </source>
</evidence>
<keyword evidence="3" id="KW-1185">Reference proteome</keyword>
<dbReference type="Proteomes" id="UP000235786">
    <property type="component" value="Unassembled WGS sequence"/>
</dbReference>
<organism evidence="2 3">
    <name type="scientific">Hyaloscypha variabilis (strain UAMH 11265 / GT02V1 / F)</name>
    <name type="common">Meliniomyces variabilis</name>
    <dbReference type="NCBI Taxonomy" id="1149755"/>
    <lineage>
        <taxon>Eukaryota</taxon>
        <taxon>Fungi</taxon>
        <taxon>Dikarya</taxon>
        <taxon>Ascomycota</taxon>
        <taxon>Pezizomycotina</taxon>
        <taxon>Leotiomycetes</taxon>
        <taxon>Helotiales</taxon>
        <taxon>Hyaloscyphaceae</taxon>
        <taxon>Hyaloscypha</taxon>
        <taxon>Hyaloscypha variabilis</taxon>
    </lineage>
</organism>
<dbReference type="EMBL" id="KZ613947">
    <property type="protein sequence ID" value="PMD38804.1"/>
    <property type="molecule type" value="Genomic_DNA"/>
</dbReference>
<dbReference type="AlphaFoldDB" id="A0A2J6RJV1"/>
<sequence>MRVVYHSSQTPSYATNPSSTPLHNPSASTAPLNIPQTLSPSLSSFSRATRKPFKSSQNASVANSLLPSPTFTTFGSTSSSPFPFPLFPTPKPPITITPISILPSPPSPTKSFKVLLSPTGFFSHNTLNLPTSTPISSPIFPLISKILVDSGRLFSSISRGGFRRDLRETVMDFSAPGARRVFLVRVRGCRGRMYWEGVC</sequence>
<accession>A0A2J6RJV1</accession>
<evidence type="ECO:0000313" key="2">
    <source>
        <dbReference type="EMBL" id="PMD38804.1"/>
    </source>
</evidence>
<protein>
    <submittedName>
        <fullName evidence="2">Uncharacterized protein</fullName>
    </submittedName>
</protein>
<proteinExistence type="predicted"/>
<reference evidence="2 3" key="1">
    <citation type="submission" date="2016-04" db="EMBL/GenBank/DDBJ databases">
        <title>A degradative enzymes factory behind the ericoid mycorrhizal symbiosis.</title>
        <authorList>
            <consortium name="DOE Joint Genome Institute"/>
            <person name="Martino E."/>
            <person name="Morin E."/>
            <person name="Grelet G."/>
            <person name="Kuo A."/>
            <person name="Kohler A."/>
            <person name="Daghino S."/>
            <person name="Barry K."/>
            <person name="Choi C."/>
            <person name="Cichocki N."/>
            <person name="Clum A."/>
            <person name="Copeland A."/>
            <person name="Hainaut M."/>
            <person name="Haridas S."/>
            <person name="Labutti K."/>
            <person name="Lindquist E."/>
            <person name="Lipzen A."/>
            <person name="Khouja H.-R."/>
            <person name="Murat C."/>
            <person name="Ohm R."/>
            <person name="Olson A."/>
            <person name="Spatafora J."/>
            <person name="Veneault-Fourrey C."/>
            <person name="Henrissat B."/>
            <person name="Grigoriev I."/>
            <person name="Martin F."/>
            <person name="Perotto S."/>
        </authorList>
    </citation>
    <scope>NUCLEOTIDE SEQUENCE [LARGE SCALE GENOMIC DNA]</scope>
    <source>
        <strain evidence="2 3">F</strain>
    </source>
</reference>
<feature type="region of interest" description="Disordered" evidence="1">
    <location>
        <begin position="1"/>
        <end position="32"/>
    </location>
</feature>
<gene>
    <name evidence="2" type="ORF">L207DRAFT_44183</name>
</gene>
<name>A0A2J6RJV1_HYAVF</name>